<dbReference type="Proteomes" id="UP000292423">
    <property type="component" value="Unassembled WGS sequence"/>
</dbReference>
<evidence type="ECO:0000313" key="2">
    <source>
        <dbReference type="Proteomes" id="UP000292423"/>
    </source>
</evidence>
<evidence type="ECO:0000313" key="1">
    <source>
        <dbReference type="EMBL" id="RZU45129.1"/>
    </source>
</evidence>
<proteinExistence type="predicted"/>
<dbReference type="AlphaFoldDB" id="A0A4Q7Z640"/>
<keyword evidence="2" id="KW-1185">Reference proteome</keyword>
<comment type="caution">
    <text evidence="1">The sequence shown here is derived from an EMBL/GenBank/DDBJ whole genome shotgun (WGS) entry which is preliminary data.</text>
</comment>
<sequence>MINFTLIRMRKCQNHFSCIAEYSYFLGRLMLRRIFWIKCTCI</sequence>
<organism evidence="1 2">
    <name type="scientific">Fluviicoccus keumensis</name>
    <dbReference type="NCBI Taxonomy" id="1435465"/>
    <lineage>
        <taxon>Bacteria</taxon>
        <taxon>Pseudomonadati</taxon>
        <taxon>Pseudomonadota</taxon>
        <taxon>Gammaproteobacteria</taxon>
        <taxon>Moraxellales</taxon>
        <taxon>Moraxellaceae</taxon>
        <taxon>Fluviicoccus</taxon>
    </lineage>
</organism>
<accession>A0A4Q7Z640</accession>
<protein>
    <submittedName>
        <fullName evidence="1">Uncharacterized protein</fullName>
    </submittedName>
</protein>
<reference evidence="1 2" key="1">
    <citation type="submission" date="2019-02" db="EMBL/GenBank/DDBJ databases">
        <title>Genomic Encyclopedia of Type Strains, Phase IV (KMG-IV): sequencing the most valuable type-strain genomes for metagenomic binning, comparative biology and taxonomic classification.</title>
        <authorList>
            <person name="Goeker M."/>
        </authorList>
    </citation>
    <scope>NUCLEOTIDE SEQUENCE [LARGE SCALE GENOMIC DNA]</scope>
    <source>
        <strain evidence="1 2">DSM 105135</strain>
    </source>
</reference>
<gene>
    <name evidence="1" type="ORF">EV700_1941</name>
</gene>
<dbReference type="EMBL" id="SHKX01000012">
    <property type="protein sequence ID" value="RZU45129.1"/>
    <property type="molecule type" value="Genomic_DNA"/>
</dbReference>
<name>A0A4Q7Z640_9GAMM</name>